<dbReference type="STRING" id="1618369.UV54_C0012G0005"/>
<evidence type="ECO:0000313" key="3">
    <source>
        <dbReference type="Proteomes" id="UP000034213"/>
    </source>
</evidence>
<sequence>MKKLFKVFTLVFALIFYLLAFIIAFKPEPFLRFGYWGIFAFNLVGPGTFLVPSASRHFTVVGVALATALGMAINDSVSWLAGKNGDIVFPRGRRVARIEGYIKKYGPFALLFWALIPFPKNNV</sequence>
<organism evidence="2 3">
    <name type="scientific">Candidatus Beckwithbacteria bacterium GW2011_GWA2_43_10</name>
    <dbReference type="NCBI Taxonomy" id="1618369"/>
    <lineage>
        <taxon>Bacteria</taxon>
        <taxon>Candidatus Beckwithiibacteriota</taxon>
    </lineage>
</organism>
<name>A0A0G1C487_9BACT</name>
<keyword evidence="1" id="KW-0812">Transmembrane</keyword>
<keyword evidence="1" id="KW-1133">Transmembrane helix</keyword>
<accession>A0A0G1C487</accession>
<proteinExistence type="predicted"/>
<feature type="transmembrane region" description="Helical" evidence="1">
    <location>
        <begin position="58"/>
        <end position="81"/>
    </location>
</feature>
<evidence type="ECO:0000313" key="2">
    <source>
        <dbReference type="EMBL" id="KKS80244.1"/>
    </source>
</evidence>
<evidence type="ECO:0000256" key="1">
    <source>
        <dbReference type="SAM" id="Phobius"/>
    </source>
</evidence>
<comment type="caution">
    <text evidence="2">The sequence shown here is derived from an EMBL/GenBank/DDBJ whole genome shotgun (WGS) entry which is preliminary data.</text>
</comment>
<keyword evidence="1" id="KW-0472">Membrane</keyword>
<dbReference type="EMBL" id="LCEW01000012">
    <property type="protein sequence ID" value="KKS80244.1"/>
    <property type="molecule type" value="Genomic_DNA"/>
</dbReference>
<feature type="transmembrane region" description="Helical" evidence="1">
    <location>
        <begin position="7"/>
        <end position="27"/>
    </location>
</feature>
<gene>
    <name evidence="2" type="ORF">UV54_C0012G0005</name>
</gene>
<dbReference type="Proteomes" id="UP000034213">
    <property type="component" value="Unassembled WGS sequence"/>
</dbReference>
<feature type="transmembrane region" description="Helical" evidence="1">
    <location>
        <begin position="33"/>
        <end position="51"/>
    </location>
</feature>
<reference evidence="2 3" key="1">
    <citation type="journal article" date="2015" name="Nature">
        <title>rRNA introns, odd ribosomes, and small enigmatic genomes across a large radiation of phyla.</title>
        <authorList>
            <person name="Brown C.T."/>
            <person name="Hug L.A."/>
            <person name="Thomas B.C."/>
            <person name="Sharon I."/>
            <person name="Castelle C.J."/>
            <person name="Singh A."/>
            <person name="Wilkins M.J."/>
            <person name="Williams K.H."/>
            <person name="Banfield J.F."/>
        </authorList>
    </citation>
    <scope>NUCLEOTIDE SEQUENCE [LARGE SCALE GENOMIC DNA]</scope>
</reference>
<dbReference type="AlphaFoldDB" id="A0A0G1C487"/>
<protein>
    <submittedName>
        <fullName evidence="2">Uncharacterized protein</fullName>
    </submittedName>
</protein>